<dbReference type="PROSITE" id="PS01061">
    <property type="entry name" value="FLIP_2"/>
    <property type="match status" value="1"/>
</dbReference>
<evidence type="ECO:0000256" key="6">
    <source>
        <dbReference type="ARBA" id="ARBA00023136"/>
    </source>
</evidence>
<reference evidence="8" key="1">
    <citation type="submission" date="2022-03" db="EMBL/GenBank/DDBJ databases">
        <title>Genomic Encyclopedia of Type Strains, Phase III (KMG-III): the genomes of soil and plant-associated and newly described type strains.</title>
        <authorList>
            <person name="Whitman W."/>
        </authorList>
    </citation>
    <scope>NUCLEOTIDE SEQUENCE</scope>
    <source>
        <strain evidence="8">ANL 6-2</strain>
    </source>
</reference>
<accession>A0AAE3G3X0</accession>
<dbReference type="NCBIfam" id="NF009438">
    <property type="entry name" value="PRK12797.1"/>
    <property type="match status" value="1"/>
</dbReference>
<organism evidence="8 9">
    <name type="scientific">Natronocella acetinitrilica</name>
    <dbReference type="NCBI Taxonomy" id="414046"/>
    <lineage>
        <taxon>Bacteria</taxon>
        <taxon>Pseudomonadati</taxon>
        <taxon>Pseudomonadota</taxon>
        <taxon>Gammaproteobacteria</taxon>
        <taxon>Chromatiales</taxon>
        <taxon>Ectothiorhodospiraceae</taxon>
        <taxon>Natronocella</taxon>
    </lineage>
</organism>
<evidence type="ECO:0000256" key="1">
    <source>
        <dbReference type="ARBA" id="ARBA00004651"/>
    </source>
</evidence>
<comment type="subcellular location">
    <subcellularLocation>
        <location evidence="1">Cell membrane</location>
        <topology evidence="1">Multi-pass membrane protein</topology>
    </subcellularLocation>
</comment>
<dbReference type="NCBIfam" id="TIGR01102">
    <property type="entry name" value="yscR"/>
    <property type="match status" value="1"/>
</dbReference>
<evidence type="ECO:0000256" key="7">
    <source>
        <dbReference type="RuleBase" id="RU362070"/>
    </source>
</evidence>
<keyword evidence="5 7" id="KW-1133">Transmembrane helix</keyword>
<proteinExistence type="inferred from homology"/>
<dbReference type="PANTHER" id="PTHR30587:SF2">
    <property type="entry name" value="SURFACE PRESENTATION OF ANTIGENS PROTEIN SPAP"/>
    <property type="match status" value="1"/>
</dbReference>
<feature type="transmembrane region" description="Helical" evidence="7">
    <location>
        <begin position="20"/>
        <end position="50"/>
    </location>
</feature>
<dbReference type="RefSeq" id="WP_301289346.1">
    <property type="nucleotide sequence ID" value="NZ_JALJXV010000005.1"/>
</dbReference>
<protein>
    <submittedName>
        <fullName evidence="8">Type III secretion protein R</fullName>
    </submittedName>
</protein>
<dbReference type="InterPro" id="IPR005838">
    <property type="entry name" value="T3SS_IM_P"/>
</dbReference>
<evidence type="ECO:0000313" key="8">
    <source>
        <dbReference type="EMBL" id="MCP1675316.1"/>
    </source>
</evidence>
<dbReference type="EMBL" id="JALJXV010000005">
    <property type="protein sequence ID" value="MCP1675316.1"/>
    <property type="molecule type" value="Genomic_DNA"/>
</dbReference>
<evidence type="ECO:0000256" key="3">
    <source>
        <dbReference type="ARBA" id="ARBA00022475"/>
    </source>
</evidence>
<feature type="transmembrane region" description="Helical" evidence="7">
    <location>
        <begin position="62"/>
        <end position="82"/>
    </location>
</feature>
<evidence type="ECO:0000256" key="4">
    <source>
        <dbReference type="ARBA" id="ARBA00022692"/>
    </source>
</evidence>
<comment type="caution">
    <text evidence="8">The sequence shown here is derived from an EMBL/GenBank/DDBJ whole genome shotgun (WGS) entry which is preliminary data.</text>
</comment>
<evidence type="ECO:0000256" key="2">
    <source>
        <dbReference type="ARBA" id="ARBA00006257"/>
    </source>
</evidence>
<dbReference type="GO" id="GO:0005886">
    <property type="term" value="C:plasma membrane"/>
    <property type="evidence" value="ECO:0007669"/>
    <property type="project" value="UniProtKB-SubCell"/>
</dbReference>
<keyword evidence="4 7" id="KW-0812">Transmembrane</keyword>
<name>A0AAE3G3X0_9GAMM</name>
<dbReference type="PANTHER" id="PTHR30587">
    <property type="entry name" value="FLAGELLAR BIOSYNTHETIC PROTEIN FLIP"/>
    <property type="match status" value="1"/>
</dbReference>
<sequence>MEVAETVTNLLDQLPGTGSFIAMAVVLGLGPILAVIITSFLKISVVIMLLRNALGLQDVPSNLAINSLALILSMYIMAPVGWDIAQRLSEPEVDLGDITNTETQEAIGDSLEAIRGFLERNARDQHKEFFATSARKLWGDELGVDVQPDDLMVLIPAFTTSELSAAFEVAFLLYLPFIAIDLIVANILLALGMIMLSPLTISLPFKLLLFVVVDGWTRLLQSLILSYS</sequence>
<dbReference type="Pfam" id="PF00813">
    <property type="entry name" value="FliP"/>
    <property type="match status" value="1"/>
</dbReference>
<gene>
    <name evidence="8" type="ORF">J2T57_002464</name>
</gene>
<dbReference type="InterPro" id="IPR005773">
    <property type="entry name" value="T3SS_YscR-like"/>
</dbReference>
<keyword evidence="3 7" id="KW-1003">Cell membrane</keyword>
<keyword evidence="9" id="KW-1185">Reference proteome</keyword>
<dbReference type="Proteomes" id="UP001205843">
    <property type="component" value="Unassembled WGS sequence"/>
</dbReference>
<dbReference type="GO" id="GO:0009306">
    <property type="term" value="P:protein secretion"/>
    <property type="evidence" value="ECO:0007669"/>
    <property type="project" value="UniProtKB-UniRule"/>
</dbReference>
<dbReference type="AlphaFoldDB" id="A0AAE3G3X0"/>
<dbReference type="PRINTS" id="PR01302">
    <property type="entry name" value="TYPE3IMPPROT"/>
</dbReference>
<keyword evidence="6 7" id="KW-0472">Membrane</keyword>
<evidence type="ECO:0000313" key="9">
    <source>
        <dbReference type="Proteomes" id="UP001205843"/>
    </source>
</evidence>
<comment type="similarity">
    <text evidence="2 7">Belongs to the FliP/MopC/SpaP family.</text>
</comment>
<comment type="caution">
    <text evidence="7">Lacks conserved residue(s) required for the propagation of feature annotation.</text>
</comment>
<feature type="transmembrane region" description="Helical" evidence="7">
    <location>
        <begin position="171"/>
        <end position="195"/>
    </location>
</feature>
<evidence type="ECO:0000256" key="5">
    <source>
        <dbReference type="ARBA" id="ARBA00022989"/>
    </source>
</evidence>